<dbReference type="AlphaFoldDB" id="A0A9W9TNE9"/>
<accession>A0A9W9TNE9</accession>
<reference evidence="1" key="1">
    <citation type="submission" date="2022-11" db="EMBL/GenBank/DDBJ databases">
        <authorList>
            <person name="Petersen C."/>
        </authorList>
    </citation>
    <scope>NUCLEOTIDE SEQUENCE</scope>
    <source>
        <strain evidence="1">IBT 19713</strain>
    </source>
</reference>
<organism evidence="1 2">
    <name type="scientific">Penicillium chermesinum</name>
    <dbReference type="NCBI Taxonomy" id="63820"/>
    <lineage>
        <taxon>Eukaryota</taxon>
        <taxon>Fungi</taxon>
        <taxon>Dikarya</taxon>
        <taxon>Ascomycota</taxon>
        <taxon>Pezizomycotina</taxon>
        <taxon>Eurotiomycetes</taxon>
        <taxon>Eurotiomycetidae</taxon>
        <taxon>Eurotiales</taxon>
        <taxon>Aspergillaceae</taxon>
        <taxon>Penicillium</taxon>
    </lineage>
</organism>
<evidence type="ECO:0000313" key="2">
    <source>
        <dbReference type="Proteomes" id="UP001150941"/>
    </source>
</evidence>
<name>A0A9W9TNE9_9EURO</name>
<dbReference type="GeneID" id="83202500"/>
<protein>
    <submittedName>
        <fullName evidence="1">Uncharacterized protein</fullName>
    </submittedName>
</protein>
<dbReference type="RefSeq" id="XP_058330937.1">
    <property type="nucleotide sequence ID" value="XM_058475197.1"/>
</dbReference>
<proteinExistence type="predicted"/>
<reference evidence="1" key="2">
    <citation type="journal article" date="2023" name="IMA Fungus">
        <title>Comparative genomic study of the Penicillium genus elucidates a diverse pangenome and 15 lateral gene transfer events.</title>
        <authorList>
            <person name="Petersen C."/>
            <person name="Sorensen T."/>
            <person name="Nielsen M.R."/>
            <person name="Sondergaard T.E."/>
            <person name="Sorensen J.L."/>
            <person name="Fitzpatrick D.A."/>
            <person name="Frisvad J.C."/>
            <person name="Nielsen K.L."/>
        </authorList>
    </citation>
    <scope>NUCLEOTIDE SEQUENCE</scope>
    <source>
        <strain evidence="1">IBT 19713</strain>
    </source>
</reference>
<keyword evidence="2" id="KW-1185">Reference proteome</keyword>
<gene>
    <name evidence="1" type="ORF">N7468_005901</name>
</gene>
<comment type="caution">
    <text evidence="1">The sequence shown here is derived from an EMBL/GenBank/DDBJ whole genome shotgun (WGS) entry which is preliminary data.</text>
</comment>
<evidence type="ECO:0000313" key="1">
    <source>
        <dbReference type="EMBL" id="KAJ5232945.1"/>
    </source>
</evidence>
<sequence>MSAEFEVKRKQRLAMELRATEVQKSQEFFERSKHRGRGVAFNMGLLHIQDDSSPSSDIAMED</sequence>
<dbReference type="EMBL" id="JAPQKS010000004">
    <property type="protein sequence ID" value="KAJ5232945.1"/>
    <property type="molecule type" value="Genomic_DNA"/>
</dbReference>
<dbReference type="Proteomes" id="UP001150941">
    <property type="component" value="Unassembled WGS sequence"/>
</dbReference>